<feature type="domain" description="RNA polymerase sigma factor 70 region 4 type 2" evidence="8">
    <location>
        <begin position="104"/>
        <end position="156"/>
    </location>
</feature>
<accession>A0A940DLZ8</accession>
<evidence type="ECO:0000256" key="5">
    <source>
        <dbReference type="ARBA" id="ARBA00023163"/>
    </source>
</evidence>
<dbReference type="GO" id="GO:0003677">
    <property type="term" value="F:DNA binding"/>
    <property type="evidence" value="ECO:0007669"/>
    <property type="project" value="UniProtKB-KW"/>
</dbReference>
<organism evidence="9 10">
    <name type="scientific">Candidatus Cryptobacteroides gallistercoris</name>
    <dbReference type="NCBI Taxonomy" id="2840765"/>
    <lineage>
        <taxon>Bacteria</taxon>
        <taxon>Pseudomonadati</taxon>
        <taxon>Bacteroidota</taxon>
        <taxon>Bacteroidia</taxon>
        <taxon>Bacteroidales</taxon>
        <taxon>Candidatus Cryptobacteroides</taxon>
    </lineage>
</organism>
<evidence type="ECO:0000259" key="7">
    <source>
        <dbReference type="Pfam" id="PF04542"/>
    </source>
</evidence>
<keyword evidence="4 6" id="KW-0238">DNA-binding</keyword>
<keyword evidence="2 6" id="KW-0805">Transcription regulation</keyword>
<name>A0A940DLZ8_9BACT</name>
<evidence type="ECO:0000313" key="10">
    <source>
        <dbReference type="Proteomes" id="UP000771749"/>
    </source>
</evidence>
<keyword evidence="3 6" id="KW-0731">Sigma factor</keyword>
<dbReference type="SUPFAM" id="SSF88659">
    <property type="entry name" value="Sigma3 and sigma4 domains of RNA polymerase sigma factors"/>
    <property type="match status" value="1"/>
</dbReference>
<dbReference type="InterPro" id="IPR013325">
    <property type="entry name" value="RNA_pol_sigma_r2"/>
</dbReference>
<evidence type="ECO:0000256" key="6">
    <source>
        <dbReference type="RuleBase" id="RU000716"/>
    </source>
</evidence>
<evidence type="ECO:0000256" key="2">
    <source>
        <dbReference type="ARBA" id="ARBA00023015"/>
    </source>
</evidence>
<dbReference type="Gene3D" id="1.10.1740.10">
    <property type="match status" value="1"/>
</dbReference>
<dbReference type="PANTHER" id="PTHR43133:SF51">
    <property type="entry name" value="RNA POLYMERASE SIGMA FACTOR"/>
    <property type="match status" value="1"/>
</dbReference>
<dbReference type="InterPro" id="IPR000838">
    <property type="entry name" value="RNA_pol_sigma70_ECF_CS"/>
</dbReference>
<protein>
    <recommendedName>
        <fullName evidence="6">RNA polymerase sigma factor</fullName>
    </recommendedName>
</protein>
<dbReference type="GO" id="GO:0016987">
    <property type="term" value="F:sigma factor activity"/>
    <property type="evidence" value="ECO:0007669"/>
    <property type="project" value="UniProtKB-KW"/>
</dbReference>
<dbReference type="InterPro" id="IPR007627">
    <property type="entry name" value="RNA_pol_sigma70_r2"/>
</dbReference>
<evidence type="ECO:0000313" key="9">
    <source>
        <dbReference type="EMBL" id="MBO8453582.1"/>
    </source>
</evidence>
<dbReference type="SUPFAM" id="SSF88946">
    <property type="entry name" value="Sigma2 domain of RNA polymerase sigma factors"/>
    <property type="match status" value="1"/>
</dbReference>
<feature type="domain" description="RNA polymerase sigma-70 region 2" evidence="7">
    <location>
        <begin position="11"/>
        <end position="71"/>
    </location>
</feature>
<evidence type="ECO:0000259" key="8">
    <source>
        <dbReference type="Pfam" id="PF08281"/>
    </source>
</evidence>
<gene>
    <name evidence="9" type="ORF">IAC07_02510</name>
</gene>
<dbReference type="NCBIfam" id="TIGR02937">
    <property type="entry name" value="sigma70-ECF"/>
    <property type="match status" value="1"/>
</dbReference>
<dbReference type="InterPro" id="IPR014284">
    <property type="entry name" value="RNA_pol_sigma-70_dom"/>
</dbReference>
<comment type="similarity">
    <text evidence="1 6">Belongs to the sigma-70 factor family. ECF subfamily.</text>
</comment>
<dbReference type="Pfam" id="PF04542">
    <property type="entry name" value="Sigma70_r2"/>
    <property type="match status" value="1"/>
</dbReference>
<keyword evidence="5 6" id="KW-0804">Transcription</keyword>
<dbReference type="EMBL" id="JADIMJ010000040">
    <property type="protein sequence ID" value="MBO8453582.1"/>
    <property type="molecule type" value="Genomic_DNA"/>
</dbReference>
<evidence type="ECO:0000256" key="4">
    <source>
        <dbReference type="ARBA" id="ARBA00023125"/>
    </source>
</evidence>
<dbReference type="AlphaFoldDB" id="A0A940DLZ8"/>
<proteinExistence type="inferred from homology"/>
<dbReference type="InterPro" id="IPR013249">
    <property type="entry name" value="RNA_pol_sigma70_r4_t2"/>
</dbReference>
<dbReference type="CDD" id="cd06171">
    <property type="entry name" value="Sigma70_r4"/>
    <property type="match status" value="1"/>
</dbReference>
<dbReference type="Gene3D" id="1.10.10.10">
    <property type="entry name" value="Winged helix-like DNA-binding domain superfamily/Winged helix DNA-binding domain"/>
    <property type="match status" value="1"/>
</dbReference>
<comment type="caution">
    <text evidence="9">The sequence shown here is derived from an EMBL/GenBank/DDBJ whole genome shotgun (WGS) entry which is preliminary data.</text>
</comment>
<dbReference type="GO" id="GO:0006352">
    <property type="term" value="P:DNA-templated transcription initiation"/>
    <property type="evidence" value="ECO:0007669"/>
    <property type="project" value="InterPro"/>
</dbReference>
<dbReference type="InterPro" id="IPR013324">
    <property type="entry name" value="RNA_pol_sigma_r3/r4-like"/>
</dbReference>
<dbReference type="PROSITE" id="PS01063">
    <property type="entry name" value="SIGMA70_ECF"/>
    <property type="match status" value="1"/>
</dbReference>
<reference evidence="9" key="2">
    <citation type="journal article" date="2021" name="PeerJ">
        <title>Extensive microbial diversity within the chicken gut microbiome revealed by metagenomics and culture.</title>
        <authorList>
            <person name="Gilroy R."/>
            <person name="Ravi A."/>
            <person name="Getino M."/>
            <person name="Pursley I."/>
            <person name="Horton D.L."/>
            <person name="Alikhan N.F."/>
            <person name="Baker D."/>
            <person name="Gharbi K."/>
            <person name="Hall N."/>
            <person name="Watson M."/>
            <person name="Adriaenssens E.M."/>
            <person name="Foster-Nyarko E."/>
            <person name="Jarju S."/>
            <person name="Secka A."/>
            <person name="Antonio M."/>
            <person name="Oren A."/>
            <person name="Chaudhuri R.R."/>
            <person name="La Ragione R."/>
            <person name="Hildebrand F."/>
            <person name="Pallen M.J."/>
        </authorList>
    </citation>
    <scope>NUCLEOTIDE SEQUENCE</scope>
    <source>
        <strain evidence="9">F1-3629</strain>
    </source>
</reference>
<sequence>MDKAQFIEMVSREQESLRRFLCVLCRGDAFRADDIAQEALLKAYMSFGKFEGRAKFSTWLFRIAYNCFYDNRAASVKTEGEPLGPQHEKLAADDGRSVRGFEYQELYRAIGDLPEKEQAVILLFYMEEKSIKEIEAITGMPSGTVRSHLSRARAHLKNFLVRMENV</sequence>
<dbReference type="Pfam" id="PF08281">
    <property type="entry name" value="Sigma70_r4_2"/>
    <property type="match status" value="1"/>
</dbReference>
<dbReference type="PANTHER" id="PTHR43133">
    <property type="entry name" value="RNA POLYMERASE ECF-TYPE SIGMA FACTO"/>
    <property type="match status" value="1"/>
</dbReference>
<dbReference type="InterPro" id="IPR039425">
    <property type="entry name" value="RNA_pol_sigma-70-like"/>
</dbReference>
<evidence type="ECO:0000256" key="1">
    <source>
        <dbReference type="ARBA" id="ARBA00010641"/>
    </source>
</evidence>
<reference evidence="9" key="1">
    <citation type="submission" date="2020-10" db="EMBL/GenBank/DDBJ databases">
        <authorList>
            <person name="Gilroy R."/>
        </authorList>
    </citation>
    <scope>NUCLEOTIDE SEQUENCE</scope>
    <source>
        <strain evidence="9">F1-3629</strain>
    </source>
</reference>
<dbReference type="InterPro" id="IPR036388">
    <property type="entry name" value="WH-like_DNA-bd_sf"/>
</dbReference>
<dbReference type="Proteomes" id="UP000771749">
    <property type="component" value="Unassembled WGS sequence"/>
</dbReference>
<evidence type="ECO:0000256" key="3">
    <source>
        <dbReference type="ARBA" id="ARBA00023082"/>
    </source>
</evidence>